<accession>A0A517TTH8</accession>
<dbReference type="Gene3D" id="1.25.10.10">
    <property type="entry name" value="Leucine-rich Repeat Variant"/>
    <property type="match status" value="1"/>
</dbReference>
<evidence type="ECO:0000313" key="2">
    <source>
        <dbReference type="Proteomes" id="UP000317909"/>
    </source>
</evidence>
<dbReference type="Proteomes" id="UP000317909">
    <property type="component" value="Chromosome"/>
</dbReference>
<dbReference type="OrthoDB" id="6707033at2"/>
<reference evidence="1 2" key="1">
    <citation type="submission" date="2019-02" db="EMBL/GenBank/DDBJ databases">
        <title>Deep-cultivation of Planctomycetes and their phenomic and genomic characterization uncovers novel biology.</title>
        <authorList>
            <person name="Wiegand S."/>
            <person name="Jogler M."/>
            <person name="Boedeker C."/>
            <person name="Pinto D."/>
            <person name="Vollmers J."/>
            <person name="Rivas-Marin E."/>
            <person name="Kohn T."/>
            <person name="Peeters S.H."/>
            <person name="Heuer A."/>
            <person name="Rast P."/>
            <person name="Oberbeckmann S."/>
            <person name="Bunk B."/>
            <person name="Jeske O."/>
            <person name="Meyerdierks A."/>
            <person name="Storesund J.E."/>
            <person name="Kallscheuer N."/>
            <person name="Luecker S."/>
            <person name="Lage O.M."/>
            <person name="Pohl T."/>
            <person name="Merkel B.J."/>
            <person name="Hornburger P."/>
            <person name="Mueller R.-W."/>
            <person name="Bruemmer F."/>
            <person name="Labrenz M."/>
            <person name="Spormann A.M."/>
            <person name="Op den Camp H."/>
            <person name="Overmann J."/>
            <person name="Amann R."/>
            <person name="Jetten M.S.M."/>
            <person name="Mascher T."/>
            <person name="Medema M.H."/>
            <person name="Devos D.P."/>
            <person name="Kaster A.-K."/>
            <person name="Ovreas L."/>
            <person name="Rohde M."/>
            <person name="Galperin M.Y."/>
            <person name="Jogler C."/>
        </authorList>
    </citation>
    <scope>NUCLEOTIDE SEQUENCE [LARGE SCALE GENOMIC DNA]</scope>
    <source>
        <strain evidence="1 2">I41</strain>
    </source>
</reference>
<dbReference type="KEGG" id="llh:I41_08220"/>
<name>A0A517TTH8_9BACT</name>
<gene>
    <name evidence="1" type="ORF">I41_08220</name>
</gene>
<proteinExistence type="predicted"/>
<dbReference type="EMBL" id="CP036339">
    <property type="protein sequence ID" value="QDT71662.1"/>
    <property type="molecule type" value="Genomic_DNA"/>
</dbReference>
<dbReference type="SUPFAM" id="SSF48371">
    <property type="entry name" value="ARM repeat"/>
    <property type="match status" value="1"/>
</dbReference>
<evidence type="ECO:0008006" key="3">
    <source>
        <dbReference type="Google" id="ProtNLM"/>
    </source>
</evidence>
<keyword evidence="2" id="KW-1185">Reference proteome</keyword>
<dbReference type="InterPro" id="IPR011989">
    <property type="entry name" value="ARM-like"/>
</dbReference>
<dbReference type="Pfam" id="PF03130">
    <property type="entry name" value="HEAT_PBS"/>
    <property type="match status" value="1"/>
</dbReference>
<dbReference type="InterPro" id="IPR016024">
    <property type="entry name" value="ARM-type_fold"/>
</dbReference>
<dbReference type="RefSeq" id="WP_145431106.1">
    <property type="nucleotide sequence ID" value="NZ_CP036339.1"/>
</dbReference>
<dbReference type="AlphaFoldDB" id="A0A517TTH8"/>
<evidence type="ECO:0000313" key="1">
    <source>
        <dbReference type="EMBL" id="QDT71662.1"/>
    </source>
</evidence>
<sequence length="156" mass="17489">MKPEDLILPRDPSLTNEKVMQMLEDAASAPQPEAVERAVTSAHQVGVREEFVPPLLSLLRSTDHFRHEDIVNALQDIKDPRAVEGLFDAATVTHEYLAYDEFFGLARKCTWALADIGTPEAKARLVQLAASENPLIAGYAKKRLDRWHDEQNSKRG</sequence>
<organism evidence="1 2">
    <name type="scientific">Lacipirellula limnantheis</name>
    <dbReference type="NCBI Taxonomy" id="2528024"/>
    <lineage>
        <taxon>Bacteria</taxon>
        <taxon>Pseudomonadati</taxon>
        <taxon>Planctomycetota</taxon>
        <taxon>Planctomycetia</taxon>
        <taxon>Pirellulales</taxon>
        <taxon>Lacipirellulaceae</taxon>
        <taxon>Lacipirellula</taxon>
    </lineage>
</organism>
<dbReference type="InterPro" id="IPR004155">
    <property type="entry name" value="PBS_lyase_HEAT"/>
</dbReference>
<protein>
    <recommendedName>
        <fullName evidence="3">HEAT repeat protein</fullName>
    </recommendedName>
</protein>